<dbReference type="EMBL" id="JAKRRX010000029">
    <property type="protein sequence ID" value="MCW8333609.1"/>
    <property type="molecule type" value="Genomic_DNA"/>
</dbReference>
<dbReference type="SUPFAM" id="SSF53756">
    <property type="entry name" value="UDP-Glycosyltransferase/glycogen phosphorylase"/>
    <property type="match status" value="1"/>
</dbReference>
<protein>
    <submittedName>
        <fullName evidence="4">Glycosyltransferase family 9 protein</fullName>
    </submittedName>
</protein>
<dbReference type="RefSeq" id="WP_265687123.1">
    <property type="nucleotide sequence ID" value="NZ_JAKRRX010000029.1"/>
</dbReference>
<evidence type="ECO:0000313" key="5">
    <source>
        <dbReference type="Proteomes" id="UP001155586"/>
    </source>
</evidence>
<dbReference type="Pfam" id="PF01075">
    <property type="entry name" value="Glyco_transf_9"/>
    <property type="match status" value="1"/>
</dbReference>
<dbReference type="GO" id="GO:0005829">
    <property type="term" value="C:cytosol"/>
    <property type="evidence" value="ECO:0007669"/>
    <property type="project" value="TreeGrafter"/>
</dbReference>
<comment type="similarity">
    <text evidence="3">Belongs to the glycosyltransferase 9 family.</text>
</comment>
<gene>
    <name evidence="4" type="ORF">MD483_07210</name>
</gene>
<dbReference type="CDD" id="cd03789">
    <property type="entry name" value="GT9_LPS_heptosyltransferase"/>
    <property type="match status" value="1"/>
</dbReference>
<evidence type="ECO:0000256" key="1">
    <source>
        <dbReference type="ARBA" id="ARBA00022676"/>
    </source>
</evidence>
<keyword evidence="1" id="KW-0328">Glycosyltransferase</keyword>
<evidence type="ECO:0000313" key="4">
    <source>
        <dbReference type="EMBL" id="MCW8333609.1"/>
    </source>
</evidence>
<dbReference type="InterPro" id="IPR051199">
    <property type="entry name" value="LPS_LOS_Heptosyltrfase"/>
</dbReference>
<keyword evidence="5" id="KW-1185">Reference proteome</keyword>
<name>A0A9X3HR08_9VIBR</name>
<keyword evidence="2" id="KW-0808">Transferase</keyword>
<comment type="caution">
    <text evidence="4">The sequence shown here is derived from an EMBL/GenBank/DDBJ whole genome shotgun (WGS) entry which is preliminary data.</text>
</comment>
<sequence length="352" mass="39535">MRRELVKVPKSICVIRLSAIGDVCHTLSVIQSIQRNYPSCAITWVMGKTEAQLLGDIPGIQVVAFDKKQGFRGMREVWNKLSESHFDYLLHMQVALRASILTLGIRASTKIGFSWKRAKEGQWLFTNMKLPDSPAEHVMDNFALFAKQLGCSDIAPQWHIPLNKQDFDLVELASNPKYAVICPSASKDERNWLPERYAAVADYLSSKGLQVWLCGSPTNRERLFAEQIEALSKSPLKNMVGETNLKQLTAVIQKAVLVLAPDSGPVHIATTQSTPVIGLYAHSNPKRTGPYFSQNLVVSEYESIARERMNRTPEQLNWGTRFKGDNLMERISIESVISKVDIVLHEQSLSKV</sequence>
<dbReference type="GO" id="GO:0008713">
    <property type="term" value="F:ADP-heptose-lipopolysaccharide heptosyltransferase activity"/>
    <property type="evidence" value="ECO:0007669"/>
    <property type="project" value="TreeGrafter"/>
</dbReference>
<proteinExistence type="inferred from homology"/>
<dbReference type="AlphaFoldDB" id="A0A9X3HR08"/>
<evidence type="ECO:0000256" key="3">
    <source>
        <dbReference type="ARBA" id="ARBA00043995"/>
    </source>
</evidence>
<dbReference type="PANTHER" id="PTHR30160:SF21">
    <property type="entry name" value="LIPOPOLYSACCHARIDE CORE HEPTOSYLTRANSFERASE OPSX"/>
    <property type="match status" value="1"/>
</dbReference>
<dbReference type="PANTHER" id="PTHR30160">
    <property type="entry name" value="TETRAACYLDISACCHARIDE 4'-KINASE-RELATED"/>
    <property type="match status" value="1"/>
</dbReference>
<dbReference type="InterPro" id="IPR002201">
    <property type="entry name" value="Glyco_trans_9"/>
</dbReference>
<dbReference type="Proteomes" id="UP001155586">
    <property type="component" value="Unassembled WGS sequence"/>
</dbReference>
<organism evidence="4 5">
    <name type="scientific">Vibrio paucivorans</name>
    <dbReference type="NCBI Taxonomy" id="2829489"/>
    <lineage>
        <taxon>Bacteria</taxon>
        <taxon>Pseudomonadati</taxon>
        <taxon>Pseudomonadota</taxon>
        <taxon>Gammaproteobacteria</taxon>
        <taxon>Vibrionales</taxon>
        <taxon>Vibrionaceae</taxon>
        <taxon>Vibrio</taxon>
    </lineage>
</organism>
<dbReference type="GO" id="GO:0009244">
    <property type="term" value="P:lipopolysaccharide core region biosynthetic process"/>
    <property type="evidence" value="ECO:0007669"/>
    <property type="project" value="TreeGrafter"/>
</dbReference>
<accession>A0A9X3HR08</accession>
<dbReference type="FunFam" id="3.40.50.2000:FF:000023">
    <property type="entry name" value="ADP-heptose--LPS heptosyltransferase II"/>
    <property type="match status" value="1"/>
</dbReference>
<dbReference type="Gene3D" id="3.40.50.2000">
    <property type="entry name" value="Glycogen Phosphorylase B"/>
    <property type="match status" value="2"/>
</dbReference>
<evidence type="ECO:0000256" key="2">
    <source>
        <dbReference type="ARBA" id="ARBA00022679"/>
    </source>
</evidence>
<reference evidence="4" key="1">
    <citation type="submission" date="2022-02" db="EMBL/GenBank/DDBJ databases">
        <title>Vibrio sp. nov., a new bacterium isolated from Bohai sea, China.</title>
        <authorList>
            <person name="Yuan Y."/>
        </authorList>
    </citation>
    <scope>NUCLEOTIDE SEQUENCE</scope>
    <source>
        <strain evidence="4">DBSS07</strain>
    </source>
</reference>